<dbReference type="InterPro" id="IPR016181">
    <property type="entry name" value="Acyl_CoA_acyltransferase"/>
</dbReference>
<evidence type="ECO:0000259" key="1">
    <source>
        <dbReference type="PROSITE" id="PS51186"/>
    </source>
</evidence>
<sequence>MARTTVPLTLDLLDALDAPCRSCLFWERDPVHRDQLDHEARAREKEAWVSEVLREWGSCGRVVLVDGRPVGYLTYAPAAFVPGVAAFPTAPVSSDAVLLTTAWIRPEHTGGGLGRLLVQGMARDLVGREGLRAVEAFARTGRSRRGTTDCVVPGPFLARVGFKTHRAHPVTPRMRMELRSLVTWRGEVEAAWERLVGVVRRPQPKPTPAAPREARNPRP</sequence>
<name>A0A0J9X2B4_NOCSI</name>
<dbReference type="Proteomes" id="UP000449906">
    <property type="component" value="Unassembled WGS sequence"/>
</dbReference>
<dbReference type="Proteomes" id="UP000030300">
    <property type="component" value="Chromosome"/>
</dbReference>
<dbReference type="PROSITE" id="PS51186">
    <property type="entry name" value="GNAT"/>
    <property type="match status" value="1"/>
</dbReference>
<feature type="domain" description="N-acetyltransferase" evidence="1">
    <location>
        <begin position="3"/>
        <end position="179"/>
    </location>
</feature>
<accession>A0A0J9X2B4</accession>
<dbReference type="Gene3D" id="3.40.630.30">
    <property type="match status" value="1"/>
</dbReference>
<dbReference type="GeneID" id="96612493"/>
<dbReference type="GO" id="GO:0016747">
    <property type="term" value="F:acyltransferase activity, transferring groups other than amino-acyl groups"/>
    <property type="evidence" value="ECO:0007669"/>
    <property type="project" value="InterPro"/>
</dbReference>
<evidence type="ECO:0000313" key="5">
    <source>
        <dbReference type="Proteomes" id="UP000449906"/>
    </source>
</evidence>
<reference evidence="2 4" key="1">
    <citation type="journal article" date="2015" name="Genome Announc.">
        <title>Complete Genome Sequence of Steroid-Transforming Nocardioides simplex VKM Ac-2033D.</title>
        <authorList>
            <person name="Shtratnikova V.Y."/>
            <person name="Schelkunov M.I."/>
            <person name="Pekov Y.A."/>
            <person name="Fokina V.V."/>
            <person name="Logacheva M.D."/>
            <person name="Sokolov S.L."/>
            <person name="Bragin E.Y."/>
            <person name="Ashapkin V.V."/>
            <person name="Donova M.V."/>
        </authorList>
    </citation>
    <scope>NUCLEOTIDE SEQUENCE [LARGE SCALE GENOMIC DNA]</scope>
    <source>
        <strain evidence="2 4">VKM Ac-2033D</strain>
    </source>
</reference>
<dbReference type="EMBL" id="WBVM01000001">
    <property type="protein sequence ID" value="KAB2813079.1"/>
    <property type="molecule type" value="Genomic_DNA"/>
</dbReference>
<dbReference type="InterPro" id="IPR000182">
    <property type="entry name" value="GNAT_dom"/>
</dbReference>
<evidence type="ECO:0000313" key="3">
    <source>
        <dbReference type="EMBL" id="KAB2813079.1"/>
    </source>
</evidence>
<evidence type="ECO:0000313" key="2">
    <source>
        <dbReference type="EMBL" id="AIY19598.1"/>
    </source>
</evidence>
<reference evidence="3 5" key="2">
    <citation type="submission" date="2019-09" db="EMBL/GenBank/DDBJ databases">
        <title>Pimelobacter sp. isolated from Paulinella.</title>
        <authorList>
            <person name="Jeong S.E."/>
        </authorList>
    </citation>
    <scope>NUCLEOTIDE SEQUENCE [LARGE SCALE GENOMIC DNA]</scope>
    <source>
        <strain evidence="3 5">Pch-N</strain>
    </source>
</reference>
<organism evidence="2 4">
    <name type="scientific">Nocardioides simplex</name>
    <name type="common">Arthrobacter simplex</name>
    <dbReference type="NCBI Taxonomy" id="2045"/>
    <lineage>
        <taxon>Bacteria</taxon>
        <taxon>Bacillati</taxon>
        <taxon>Actinomycetota</taxon>
        <taxon>Actinomycetes</taxon>
        <taxon>Propionibacteriales</taxon>
        <taxon>Nocardioidaceae</taxon>
        <taxon>Pimelobacter</taxon>
    </lineage>
</organism>
<evidence type="ECO:0000313" key="4">
    <source>
        <dbReference type="Proteomes" id="UP000030300"/>
    </source>
</evidence>
<keyword evidence="4" id="KW-1185">Reference proteome</keyword>
<dbReference type="KEGG" id="psim:KR76_27615"/>
<protein>
    <submittedName>
        <fullName evidence="2">GCN5 family acetyltransferase</fullName>
    </submittedName>
    <submittedName>
        <fullName evidence="3">GNAT family N-acetyltransferase</fullName>
    </submittedName>
</protein>
<dbReference type="RefSeq" id="WP_038682961.1">
    <property type="nucleotide sequence ID" value="NZ_BJMC01000016.1"/>
</dbReference>
<dbReference type="SUPFAM" id="SSF55729">
    <property type="entry name" value="Acyl-CoA N-acyltransferases (Nat)"/>
    <property type="match status" value="1"/>
</dbReference>
<proteinExistence type="predicted"/>
<dbReference type="AlphaFoldDB" id="A0A0J9X2B4"/>
<dbReference type="OrthoDB" id="5242876at2"/>
<dbReference type="STRING" id="2045.KR76_27615"/>
<dbReference type="eggNOG" id="COG3153">
    <property type="taxonomic scope" value="Bacteria"/>
</dbReference>
<keyword evidence="2" id="KW-0808">Transferase</keyword>
<dbReference type="Pfam" id="PF00583">
    <property type="entry name" value="Acetyltransf_1"/>
    <property type="match status" value="1"/>
</dbReference>
<gene>
    <name evidence="3" type="ORF">F9L07_15420</name>
    <name evidence="2" type="ORF">KR76_27615</name>
</gene>
<dbReference type="EMBL" id="CP009896">
    <property type="protein sequence ID" value="AIY19598.1"/>
    <property type="molecule type" value="Genomic_DNA"/>
</dbReference>